<organism evidence="1 2">
    <name type="scientific">Haloarcula pellucida</name>
    <dbReference type="NCBI Taxonomy" id="1427151"/>
    <lineage>
        <taxon>Archaea</taxon>
        <taxon>Methanobacteriati</taxon>
        <taxon>Methanobacteriota</taxon>
        <taxon>Stenosarchaea group</taxon>
        <taxon>Halobacteria</taxon>
        <taxon>Halobacteriales</taxon>
        <taxon>Haloarculaceae</taxon>
        <taxon>Haloarcula</taxon>
    </lineage>
</organism>
<evidence type="ECO:0000313" key="2">
    <source>
        <dbReference type="Proteomes" id="UP000605784"/>
    </source>
</evidence>
<reference evidence="1" key="1">
    <citation type="journal article" date="2014" name="Int. J. Syst. Evol. Microbiol.">
        <title>Complete genome sequence of Corynebacterium casei LMG S-19264T (=DSM 44701T), isolated from a smear-ripened cheese.</title>
        <authorList>
            <consortium name="US DOE Joint Genome Institute (JGI-PGF)"/>
            <person name="Walter F."/>
            <person name="Albersmeier A."/>
            <person name="Kalinowski J."/>
            <person name="Ruckert C."/>
        </authorList>
    </citation>
    <scope>NUCLEOTIDE SEQUENCE</scope>
    <source>
        <strain evidence="1">JCM 17820</strain>
    </source>
</reference>
<keyword evidence="2" id="KW-1185">Reference proteome</keyword>
<comment type="caution">
    <text evidence="1">The sequence shown here is derived from an EMBL/GenBank/DDBJ whole genome shotgun (WGS) entry which is preliminary data.</text>
</comment>
<reference evidence="1" key="2">
    <citation type="submission" date="2020-09" db="EMBL/GenBank/DDBJ databases">
        <authorList>
            <person name="Sun Q."/>
            <person name="Ohkuma M."/>
        </authorList>
    </citation>
    <scope>NUCLEOTIDE SEQUENCE</scope>
    <source>
        <strain evidence="1">JCM 17820</strain>
    </source>
</reference>
<name>A0A830GNX7_9EURY</name>
<accession>A0A830GNX7</accession>
<dbReference type="AlphaFoldDB" id="A0A830GNX7"/>
<dbReference type="Proteomes" id="UP000605784">
    <property type="component" value="Unassembled WGS sequence"/>
</dbReference>
<protein>
    <submittedName>
        <fullName evidence="1">Uncharacterized protein</fullName>
    </submittedName>
</protein>
<evidence type="ECO:0000313" key="1">
    <source>
        <dbReference type="EMBL" id="GGN96276.1"/>
    </source>
</evidence>
<sequence length="102" mass="11326">MSDRDETVRSLAADIAARPDVADAWTAKSFTDRLLVVELPAECDLPESTVETLRDRGFVGAEEVYDVDGADDAAFAGQLTDARRYRFVDVESRGEHRSYVVE</sequence>
<proteinExistence type="predicted"/>
<gene>
    <name evidence="1" type="ORF">GCM10009030_24430</name>
</gene>
<dbReference type="RefSeq" id="WP_188998024.1">
    <property type="nucleotide sequence ID" value="NZ_BMOU01000004.1"/>
</dbReference>
<dbReference type="EMBL" id="BMOU01000004">
    <property type="protein sequence ID" value="GGN96276.1"/>
    <property type="molecule type" value="Genomic_DNA"/>
</dbReference>